<feature type="domain" description="ABC transporter" evidence="8">
    <location>
        <begin position="352"/>
        <end position="585"/>
    </location>
</feature>
<dbReference type="Pfam" id="PF00005">
    <property type="entry name" value="ABC_tran"/>
    <property type="match status" value="1"/>
</dbReference>
<keyword evidence="3" id="KW-0547">Nucleotide-binding</keyword>
<keyword evidence="2 7" id="KW-0812">Transmembrane</keyword>
<dbReference type="Proteomes" id="UP000620075">
    <property type="component" value="Unassembled WGS sequence"/>
</dbReference>
<keyword evidence="4 9" id="KW-0067">ATP-binding</keyword>
<evidence type="ECO:0000256" key="1">
    <source>
        <dbReference type="ARBA" id="ARBA00004651"/>
    </source>
</evidence>
<dbReference type="PANTHER" id="PTHR24221:SF646">
    <property type="entry name" value="HAEMOLYSIN SECRETION ATP-BINDING PROTEIN"/>
    <property type="match status" value="1"/>
</dbReference>
<dbReference type="GO" id="GO:0005524">
    <property type="term" value="F:ATP binding"/>
    <property type="evidence" value="ECO:0007669"/>
    <property type="project" value="UniProtKB-KW"/>
</dbReference>
<feature type="transmembrane region" description="Helical" evidence="7">
    <location>
        <begin position="169"/>
        <end position="188"/>
    </location>
</feature>
<comment type="caution">
    <text evidence="9">The sequence shown here is derived from an EMBL/GenBank/DDBJ whole genome shotgun (WGS) entry which is preliminary data.</text>
</comment>
<dbReference type="InterPro" id="IPR036640">
    <property type="entry name" value="ABC1_TM_sf"/>
</dbReference>
<sequence>MRILLRQLKTLRDSAGWRFLTILPSVSPAAALVWWGLIFIRGALPAAFAVSVGLLTRAIQLQANIEVALVWMAAIFIAMNAIAPIHDALSADLGYRAGSWLHGRLIQSCVNPPGLQHLERPDLAERLERVRTFDLGVEGPPLVTAIPAIGTGFAYNLGGLVQAILLGAYAWWAPPLIAGAWIASHVLLRSSAAWKVHGSEPVVRESRRAGYVYRLAVDAPAAKELRVFGLGRWAVELVAASRRKVVDITLHEQRLRSGPVRWGLLVVAVAHALLFWRLAADAASGRIGLAALVVFAQAAFGASALASSEVDWWFRGVTEPIPSLLDLGEDMARAGSLPNGDRTASGLPASEIRFEDIRFGYAPEQPVLAGVDLVIPAGTSLAIVGANGAGKTTIAKLLCRLYDPTGGAILVDGIDIRQFDIQSWRARIAAIFQDFIRYDMSLRDNVAPLGAPDDEVERALEAAGTGDLATLDTVLSRLHEGGTDLSGGQWQRVALARALCAVQIGAGVVLLDEPTAQLDVRGESEIFNRVLEATRECTTILISHRFSTVRRADRICVLENGRVAELGTHDELMAQRGRYQRMFDLQASRFRADEAEAEFGGSAL</sequence>
<evidence type="ECO:0000256" key="7">
    <source>
        <dbReference type="SAM" id="Phobius"/>
    </source>
</evidence>
<name>A0A934NCT4_9BACT</name>
<dbReference type="InterPro" id="IPR017871">
    <property type="entry name" value="ABC_transporter-like_CS"/>
</dbReference>
<dbReference type="PANTHER" id="PTHR24221">
    <property type="entry name" value="ATP-BINDING CASSETTE SUB-FAMILY B"/>
    <property type="match status" value="1"/>
</dbReference>
<dbReference type="GO" id="GO:0005886">
    <property type="term" value="C:plasma membrane"/>
    <property type="evidence" value="ECO:0007669"/>
    <property type="project" value="UniProtKB-SubCell"/>
</dbReference>
<keyword evidence="6 7" id="KW-0472">Membrane</keyword>
<feature type="transmembrane region" description="Helical" evidence="7">
    <location>
        <begin position="262"/>
        <end position="279"/>
    </location>
</feature>
<dbReference type="InterPro" id="IPR027417">
    <property type="entry name" value="P-loop_NTPase"/>
</dbReference>
<dbReference type="PROSITE" id="PS00211">
    <property type="entry name" value="ABC_TRANSPORTER_1"/>
    <property type="match status" value="1"/>
</dbReference>
<dbReference type="GO" id="GO:0034040">
    <property type="term" value="F:ATPase-coupled lipid transmembrane transporter activity"/>
    <property type="evidence" value="ECO:0007669"/>
    <property type="project" value="TreeGrafter"/>
</dbReference>
<accession>A0A934NCT4</accession>
<dbReference type="Gene3D" id="3.40.50.300">
    <property type="entry name" value="P-loop containing nucleotide triphosphate hydrolases"/>
    <property type="match status" value="1"/>
</dbReference>
<comment type="subcellular location">
    <subcellularLocation>
        <location evidence="1">Cell membrane</location>
        <topology evidence="1">Multi-pass membrane protein</topology>
    </subcellularLocation>
</comment>
<protein>
    <submittedName>
        <fullName evidence="9">ABC transporter ATP-binding protein</fullName>
    </submittedName>
</protein>
<dbReference type="InterPro" id="IPR039421">
    <property type="entry name" value="Type_1_exporter"/>
</dbReference>
<gene>
    <name evidence="9" type="ORF">JF888_03450</name>
</gene>
<evidence type="ECO:0000256" key="5">
    <source>
        <dbReference type="ARBA" id="ARBA00022989"/>
    </source>
</evidence>
<evidence type="ECO:0000256" key="3">
    <source>
        <dbReference type="ARBA" id="ARBA00022741"/>
    </source>
</evidence>
<dbReference type="InterPro" id="IPR003593">
    <property type="entry name" value="AAA+_ATPase"/>
</dbReference>
<evidence type="ECO:0000313" key="9">
    <source>
        <dbReference type="EMBL" id="MBJ7602239.1"/>
    </source>
</evidence>
<dbReference type="SUPFAM" id="SSF52540">
    <property type="entry name" value="P-loop containing nucleoside triphosphate hydrolases"/>
    <property type="match status" value="1"/>
</dbReference>
<organism evidence="9 10">
    <name type="scientific">Candidatus Dormiibacter inghamiae</name>
    <dbReference type="NCBI Taxonomy" id="3127013"/>
    <lineage>
        <taxon>Bacteria</taxon>
        <taxon>Bacillati</taxon>
        <taxon>Candidatus Dormiibacterota</taxon>
        <taxon>Candidatus Dormibacteria</taxon>
        <taxon>Candidatus Dormibacterales</taxon>
        <taxon>Candidatus Dormibacteraceae</taxon>
        <taxon>Candidatus Dormiibacter</taxon>
    </lineage>
</organism>
<feature type="transmembrane region" description="Helical" evidence="7">
    <location>
        <begin position="32"/>
        <end position="55"/>
    </location>
</feature>
<evidence type="ECO:0000259" key="8">
    <source>
        <dbReference type="PROSITE" id="PS50893"/>
    </source>
</evidence>
<evidence type="ECO:0000256" key="2">
    <source>
        <dbReference type="ARBA" id="ARBA00022692"/>
    </source>
</evidence>
<proteinExistence type="predicted"/>
<dbReference type="AlphaFoldDB" id="A0A934NCT4"/>
<dbReference type="GO" id="GO:0016887">
    <property type="term" value="F:ATP hydrolysis activity"/>
    <property type="evidence" value="ECO:0007669"/>
    <property type="project" value="InterPro"/>
</dbReference>
<dbReference type="SMART" id="SM00382">
    <property type="entry name" value="AAA"/>
    <property type="match status" value="1"/>
</dbReference>
<feature type="transmembrane region" description="Helical" evidence="7">
    <location>
        <begin position="67"/>
        <end position="86"/>
    </location>
</feature>
<dbReference type="EMBL" id="JAEKNQ010000018">
    <property type="protein sequence ID" value="MBJ7602239.1"/>
    <property type="molecule type" value="Genomic_DNA"/>
</dbReference>
<dbReference type="InterPro" id="IPR003439">
    <property type="entry name" value="ABC_transporter-like_ATP-bd"/>
</dbReference>
<evidence type="ECO:0000256" key="4">
    <source>
        <dbReference type="ARBA" id="ARBA00022840"/>
    </source>
</evidence>
<keyword evidence="5 7" id="KW-1133">Transmembrane helix</keyword>
<evidence type="ECO:0000313" key="10">
    <source>
        <dbReference type="Proteomes" id="UP000620075"/>
    </source>
</evidence>
<dbReference type="Gene3D" id="1.20.1560.10">
    <property type="entry name" value="ABC transporter type 1, transmembrane domain"/>
    <property type="match status" value="1"/>
</dbReference>
<evidence type="ECO:0000256" key="6">
    <source>
        <dbReference type="ARBA" id="ARBA00023136"/>
    </source>
</evidence>
<dbReference type="PROSITE" id="PS50893">
    <property type="entry name" value="ABC_TRANSPORTER_2"/>
    <property type="match status" value="1"/>
</dbReference>
<reference evidence="9 10" key="1">
    <citation type="submission" date="2020-10" db="EMBL/GenBank/DDBJ databases">
        <title>Ca. Dormibacterota MAGs.</title>
        <authorList>
            <person name="Montgomery K."/>
        </authorList>
    </citation>
    <scope>NUCLEOTIDE SEQUENCE [LARGE SCALE GENOMIC DNA]</scope>
    <source>
        <strain evidence="9">SC8811_S16_3</strain>
    </source>
</reference>